<evidence type="ECO:0000313" key="4">
    <source>
        <dbReference type="Proteomes" id="UP000008810"/>
    </source>
</evidence>
<accession>A0A0Q3K170</accession>
<gene>
    <name evidence="2" type="ORF">BRADI_1g37642v3</name>
</gene>
<feature type="region of interest" description="Disordered" evidence="1">
    <location>
        <begin position="105"/>
        <end position="138"/>
    </location>
</feature>
<sequence length="216" mass="23802">MRREKGERHGAGTKETSRQDMRGTQRDTARPADPSAYHCLAATVLPATLRVVMPRCPVAPPLRRFGIVDIGTTSARLRRLPSPRSSPPLVAEFDSSVPSNISRHLLPSGHDLLRPEGGEEGGCTPRRRGGGRACRRRRGSSHAVVQVCRRRRPGLRRGGGEASCAAAQEENTGALLWRRREGEDVHRQRSEGRGLHRRRTCELTATRRIGVLCNCG</sequence>
<dbReference type="Gramene" id="KQK17932">
    <property type="protein sequence ID" value="KQK17932"/>
    <property type="gene ID" value="BRADI_1g37642v3"/>
</dbReference>
<organism evidence="2">
    <name type="scientific">Brachypodium distachyon</name>
    <name type="common">Purple false brome</name>
    <name type="synonym">Trachynia distachya</name>
    <dbReference type="NCBI Taxonomy" id="15368"/>
    <lineage>
        <taxon>Eukaryota</taxon>
        <taxon>Viridiplantae</taxon>
        <taxon>Streptophyta</taxon>
        <taxon>Embryophyta</taxon>
        <taxon>Tracheophyta</taxon>
        <taxon>Spermatophyta</taxon>
        <taxon>Magnoliopsida</taxon>
        <taxon>Liliopsida</taxon>
        <taxon>Poales</taxon>
        <taxon>Poaceae</taxon>
        <taxon>BOP clade</taxon>
        <taxon>Pooideae</taxon>
        <taxon>Stipodae</taxon>
        <taxon>Brachypodieae</taxon>
        <taxon>Brachypodium</taxon>
    </lineage>
</organism>
<dbReference type="EMBL" id="CM000880">
    <property type="protein sequence ID" value="KQK17932.1"/>
    <property type="molecule type" value="Genomic_DNA"/>
</dbReference>
<evidence type="ECO:0000313" key="2">
    <source>
        <dbReference type="EMBL" id="KQK17932.1"/>
    </source>
</evidence>
<dbReference type="AlphaFoldDB" id="A0A0Q3K170"/>
<reference evidence="3" key="3">
    <citation type="submission" date="2018-08" db="UniProtKB">
        <authorList>
            <consortium name="EnsemblPlants"/>
        </authorList>
    </citation>
    <scope>IDENTIFICATION</scope>
    <source>
        <strain evidence="3">cv. Bd21</strain>
    </source>
</reference>
<proteinExistence type="predicted"/>
<keyword evidence="4" id="KW-1185">Reference proteome</keyword>
<evidence type="ECO:0000256" key="1">
    <source>
        <dbReference type="SAM" id="MobiDB-lite"/>
    </source>
</evidence>
<feature type="compositionally biased region" description="Basic residues" evidence="1">
    <location>
        <begin position="125"/>
        <end position="138"/>
    </location>
</feature>
<dbReference type="Proteomes" id="UP000008810">
    <property type="component" value="Chromosome 1"/>
</dbReference>
<dbReference type="InParanoid" id="A0A0Q3K170"/>
<reference evidence="2" key="2">
    <citation type="submission" date="2017-06" db="EMBL/GenBank/DDBJ databases">
        <title>WGS assembly of Brachypodium distachyon.</title>
        <authorList>
            <consortium name="The International Brachypodium Initiative"/>
            <person name="Lucas S."/>
            <person name="Harmon-Smith M."/>
            <person name="Lail K."/>
            <person name="Tice H."/>
            <person name="Grimwood J."/>
            <person name="Bruce D."/>
            <person name="Barry K."/>
            <person name="Shu S."/>
            <person name="Lindquist E."/>
            <person name="Wang M."/>
            <person name="Pitluck S."/>
            <person name="Vogel J.P."/>
            <person name="Garvin D.F."/>
            <person name="Mockler T.C."/>
            <person name="Schmutz J."/>
            <person name="Rokhsar D."/>
            <person name="Bevan M.W."/>
        </authorList>
    </citation>
    <scope>NUCLEOTIDE SEQUENCE</scope>
    <source>
        <strain evidence="2">Bd21</strain>
    </source>
</reference>
<dbReference type="EnsemblPlants" id="KQK17932">
    <property type="protein sequence ID" value="KQK17932"/>
    <property type="gene ID" value="BRADI_1g37642v3"/>
</dbReference>
<feature type="compositionally biased region" description="Basic and acidic residues" evidence="1">
    <location>
        <begin position="1"/>
        <end position="30"/>
    </location>
</feature>
<reference evidence="2 3" key="1">
    <citation type="journal article" date="2010" name="Nature">
        <title>Genome sequencing and analysis of the model grass Brachypodium distachyon.</title>
        <authorList>
            <consortium name="International Brachypodium Initiative"/>
        </authorList>
    </citation>
    <scope>NUCLEOTIDE SEQUENCE [LARGE SCALE GENOMIC DNA]</scope>
    <source>
        <strain evidence="2 3">Bd21</strain>
    </source>
</reference>
<protein>
    <submittedName>
        <fullName evidence="2 3">Uncharacterized protein</fullName>
    </submittedName>
</protein>
<feature type="region of interest" description="Disordered" evidence="1">
    <location>
        <begin position="1"/>
        <end position="34"/>
    </location>
</feature>
<evidence type="ECO:0000313" key="3">
    <source>
        <dbReference type="EnsemblPlants" id="KQK17932"/>
    </source>
</evidence>
<name>A0A0Q3K170_BRADI</name>